<reference evidence="2" key="1">
    <citation type="journal article" date="2014" name="Nat. Genet.">
        <title>Genome and transcriptome of the porcine whipworm Trichuris suis.</title>
        <authorList>
            <person name="Jex A.R."/>
            <person name="Nejsum P."/>
            <person name="Schwarz E.M."/>
            <person name="Hu L."/>
            <person name="Young N.D."/>
            <person name="Hall R.S."/>
            <person name="Korhonen P.K."/>
            <person name="Liao S."/>
            <person name="Thamsborg S."/>
            <person name="Xia J."/>
            <person name="Xu P."/>
            <person name="Wang S."/>
            <person name="Scheerlinck J.P."/>
            <person name="Hofmann A."/>
            <person name="Sternberg P.W."/>
            <person name="Wang J."/>
            <person name="Gasser R.B."/>
        </authorList>
    </citation>
    <scope>NUCLEOTIDE SEQUENCE [LARGE SCALE GENOMIC DNA]</scope>
    <source>
        <strain evidence="2">DCEP-RM93F</strain>
    </source>
</reference>
<sequence>MSCFSVCPLKFLFGFFVAFERSSWRTLSVYGIGTLVKEILDIIANQNVTRGSLEESNLFDEILTIFHSGFSFSYDRLNNALKVSQYPHVRAIKVRNLRTSVVQK</sequence>
<evidence type="ECO:0000313" key="2">
    <source>
        <dbReference type="EMBL" id="KFD62796.1"/>
    </source>
</evidence>
<dbReference type="Proteomes" id="UP000030758">
    <property type="component" value="Unassembled WGS sequence"/>
</dbReference>
<feature type="chain" id="PRO_5001795531" evidence="1">
    <location>
        <begin position="19"/>
        <end position="104"/>
    </location>
</feature>
<accession>A0A085N000</accession>
<keyword evidence="1" id="KW-0732">Signal</keyword>
<feature type="signal peptide" evidence="1">
    <location>
        <begin position="1"/>
        <end position="18"/>
    </location>
</feature>
<gene>
    <name evidence="2" type="ORF">M514_25076</name>
</gene>
<dbReference type="EMBL" id="KL367588">
    <property type="protein sequence ID" value="KFD62796.1"/>
    <property type="molecule type" value="Genomic_DNA"/>
</dbReference>
<evidence type="ECO:0000256" key="1">
    <source>
        <dbReference type="SAM" id="SignalP"/>
    </source>
</evidence>
<organism evidence="2">
    <name type="scientific">Trichuris suis</name>
    <name type="common">pig whipworm</name>
    <dbReference type="NCBI Taxonomy" id="68888"/>
    <lineage>
        <taxon>Eukaryota</taxon>
        <taxon>Metazoa</taxon>
        <taxon>Ecdysozoa</taxon>
        <taxon>Nematoda</taxon>
        <taxon>Enoplea</taxon>
        <taxon>Dorylaimia</taxon>
        <taxon>Trichinellida</taxon>
        <taxon>Trichuridae</taxon>
        <taxon>Trichuris</taxon>
    </lineage>
</organism>
<name>A0A085N000_9BILA</name>
<proteinExistence type="predicted"/>
<protein>
    <submittedName>
        <fullName evidence="2">Uncharacterized protein</fullName>
    </submittedName>
</protein>
<dbReference type="AlphaFoldDB" id="A0A085N000"/>